<accession>A0AAU7JC51</accession>
<dbReference type="PRINTS" id="PR00744">
    <property type="entry name" value="GLHYDRLASE37"/>
</dbReference>
<evidence type="ECO:0000256" key="1">
    <source>
        <dbReference type="ARBA" id="ARBA00022801"/>
    </source>
</evidence>
<dbReference type="NCBIfam" id="NF009774">
    <property type="entry name" value="PRK13271.1"/>
    <property type="match status" value="1"/>
</dbReference>
<dbReference type="AlphaFoldDB" id="A0AAU7JC51"/>
<gene>
    <name evidence="3" type="primary">treF</name>
    <name evidence="3" type="ORF">ABEG18_18670</name>
</gene>
<dbReference type="InterPro" id="IPR012341">
    <property type="entry name" value="6hp_glycosidase-like_sf"/>
</dbReference>
<evidence type="ECO:0000256" key="2">
    <source>
        <dbReference type="ARBA" id="ARBA00023295"/>
    </source>
</evidence>
<organism evidence="3">
    <name type="scientific">Alsobacter sp. KACC 23698</name>
    <dbReference type="NCBI Taxonomy" id="3149229"/>
    <lineage>
        <taxon>Bacteria</taxon>
        <taxon>Pseudomonadati</taxon>
        <taxon>Pseudomonadota</taxon>
        <taxon>Alphaproteobacteria</taxon>
        <taxon>Hyphomicrobiales</taxon>
        <taxon>Alsobacteraceae</taxon>
        <taxon>Alsobacter</taxon>
    </lineage>
</organism>
<dbReference type="Gene3D" id="1.50.10.10">
    <property type="match status" value="1"/>
</dbReference>
<proteinExistence type="predicted"/>
<dbReference type="RefSeq" id="WP_406854557.1">
    <property type="nucleotide sequence ID" value="NZ_CP157484.1"/>
</dbReference>
<dbReference type="InterPro" id="IPR018232">
    <property type="entry name" value="Glyco_hydro_37_CS"/>
</dbReference>
<dbReference type="Pfam" id="PF01204">
    <property type="entry name" value="Trehalase"/>
    <property type="match status" value="1"/>
</dbReference>
<dbReference type="PANTHER" id="PTHR23403">
    <property type="entry name" value="TREHALASE"/>
    <property type="match status" value="1"/>
</dbReference>
<evidence type="ECO:0000313" key="3">
    <source>
        <dbReference type="EMBL" id="XBO37730.1"/>
    </source>
</evidence>
<dbReference type="InterPro" id="IPR008928">
    <property type="entry name" value="6-hairpin_glycosidase_sf"/>
</dbReference>
<dbReference type="EMBL" id="CP157484">
    <property type="protein sequence ID" value="XBO37730.1"/>
    <property type="molecule type" value="Genomic_DNA"/>
</dbReference>
<sequence length="546" mass="59596">MASEALARLSPALLSPFGVCEELPPSRLFRDLFDAVQSAGLFPDSKTFADAAPRLPAAKILRAWEAEKDAPGFDLAVFVAAHFALPIATETGFMTLAGRDVPDHIDALWPMLERHAETPPAGSSLLALARPYVVPGGRFGEIYYWDTYFTMLGLVRSGRVDLARGMVENVSDLIERYGHMPNGNRSYYLTRSQPPFFALMVAMVAGLGDHAAVHRRYLPALEREYAFWMDGAQEIAPGAAHRRVVRLADGALLNRYFDDRATPRDESWREDVETAAAAPGREPTDVWRDLRAAAESGWDFSSRWLVPGEPLSSIRTTRIAPVDLNCLMLQLEVTLGEAYGWDGRPEEASALKQAALRRRDAIQAHLWDAGRGVYGDLLWDEGALTGVVSAATLFPLFCGIATSSRARAVAAAVRAGLLGRGGLVTTSARSGEQWDAPNGWAPLQWIAVSGLSDYDEHGLADEIARRWIAKVCTVYEATGKLMEKYDVLTEDLAAGGGEYPNQDGFGWTNGVTRELMARYPEMAQVFRPGVAVANGTPDRAVARAAL</sequence>
<keyword evidence="2" id="KW-0326">Glycosidase</keyword>
<dbReference type="SUPFAM" id="SSF48208">
    <property type="entry name" value="Six-hairpin glycosidases"/>
    <property type="match status" value="1"/>
</dbReference>
<dbReference type="PROSITE" id="PS00927">
    <property type="entry name" value="TREHALASE_1"/>
    <property type="match status" value="1"/>
</dbReference>
<name>A0AAU7JC51_9HYPH</name>
<keyword evidence="1" id="KW-0378">Hydrolase</keyword>
<dbReference type="PROSITE" id="PS00928">
    <property type="entry name" value="TREHALASE_2"/>
    <property type="match status" value="1"/>
</dbReference>
<dbReference type="NCBIfam" id="NF009773">
    <property type="entry name" value="PRK13270.1"/>
    <property type="match status" value="1"/>
</dbReference>
<dbReference type="GO" id="GO:0004555">
    <property type="term" value="F:alpha,alpha-trehalase activity"/>
    <property type="evidence" value="ECO:0007669"/>
    <property type="project" value="InterPro"/>
</dbReference>
<protein>
    <submittedName>
        <fullName evidence="3">Alpha,alpha-trehalase TreF</fullName>
    </submittedName>
</protein>
<reference evidence="3" key="1">
    <citation type="submission" date="2024-05" db="EMBL/GenBank/DDBJ databases">
        <authorList>
            <person name="Kim S."/>
            <person name="Heo J."/>
            <person name="Choi H."/>
            <person name="Choi Y."/>
            <person name="Kwon S.-W."/>
            <person name="Kim Y."/>
        </authorList>
    </citation>
    <scope>NUCLEOTIDE SEQUENCE</scope>
    <source>
        <strain evidence="3">KACC 23698</strain>
    </source>
</reference>
<dbReference type="InterPro" id="IPR001661">
    <property type="entry name" value="Glyco_hydro_37"/>
</dbReference>
<dbReference type="GO" id="GO:0005993">
    <property type="term" value="P:trehalose catabolic process"/>
    <property type="evidence" value="ECO:0007669"/>
    <property type="project" value="TreeGrafter"/>
</dbReference>
<dbReference type="PANTHER" id="PTHR23403:SF1">
    <property type="entry name" value="TREHALASE"/>
    <property type="match status" value="1"/>
</dbReference>